<comment type="caution">
    <text evidence="1">The sequence shown here is derived from an EMBL/GenBank/DDBJ whole genome shotgun (WGS) entry which is preliminary data.</text>
</comment>
<dbReference type="RefSeq" id="WP_128560004.1">
    <property type="nucleotide sequence ID" value="NZ_QUAK01000239.1"/>
</dbReference>
<evidence type="ECO:0000313" key="1">
    <source>
        <dbReference type="EMBL" id="RFU82268.1"/>
    </source>
</evidence>
<dbReference type="AlphaFoldDB" id="A0A372LUC6"/>
<reference evidence="1 2" key="1">
    <citation type="submission" date="2018-08" db="EMBL/GenBank/DDBJ databases">
        <title>Isolation, diversity and antifungal activity of Actinobacteria from wheat.</title>
        <authorList>
            <person name="Han C."/>
        </authorList>
    </citation>
    <scope>NUCLEOTIDE SEQUENCE [LARGE SCALE GENOMIC DNA]</scope>
    <source>
        <strain evidence="1 2">NEAU-YY421</strain>
    </source>
</reference>
<name>A0A372LUC6_9ACTN</name>
<keyword evidence="2" id="KW-1185">Reference proteome</keyword>
<sequence>MNHAAPCQYHLDVQVTPERVGQVARILTAHLRHWRLENLARPVDRCITVLLHTIAERRAQAGDMGGATAIEMSWNGEYLIAAVSDGTDAASRGRPAADDCLSRIAELSDSCGRCATPMGRIIWFAYRVGVADRETLARRTPQPVAGASCGVPGAGPQRVVIAAPVDADAVSGRAPVLSGTGS</sequence>
<accession>A0A372LUC6</accession>
<protein>
    <submittedName>
        <fullName evidence="1">Pep a2</fullName>
    </submittedName>
</protein>
<organism evidence="1 2">
    <name type="scientific">Streptomyces triticagri</name>
    <dbReference type="NCBI Taxonomy" id="2293568"/>
    <lineage>
        <taxon>Bacteria</taxon>
        <taxon>Bacillati</taxon>
        <taxon>Actinomycetota</taxon>
        <taxon>Actinomycetes</taxon>
        <taxon>Kitasatosporales</taxon>
        <taxon>Streptomycetaceae</taxon>
        <taxon>Streptomyces</taxon>
    </lineage>
</organism>
<evidence type="ECO:0000313" key="2">
    <source>
        <dbReference type="Proteomes" id="UP000263094"/>
    </source>
</evidence>
<dbReference type="EMBL" id="QUAK01000239">
    <property type="protein sequence ID" value="RFU82268.1"/>
    <property type="molecule type" value="Genomic_DNA"/>
</dbReference>
<gene>
    <name evidence="1" type="ORF">DY218_33900</name>
</gene>
<dbReference type="OrthoDB" id="3852548at2"/>
<dbReference type="Proteomes" id="UP000263094">
    <property type="component" value="Unassembled WGS sequence"/>
</dbReference>
<proteinExistence type="predicted"/>